<gene>
    <name evidence="1" type="primary">murC_37</name>
    <name evidence="1" type="ORF">SDC9_147843</name>
</gene>
<dbReference type="GO" id="GO:0008763">
    <property type="term" value="F:UDP-N-acetylmuramate-L-alanine ligase activity"/>
    <property type="evidence" value="ECO:0007669"/>
    <property type="project" value="UniProtKB-EC"/>
</dbReference>
<dbReference type="EC" id="6.3.2.8" evidence="1"/>
<dbReference type="EMBL" id="VSSQ01046683">
    <property type="protein sequence ID" value="MPN00647.1"/>
    <property type="molecule type" value="Genomic_DNA"/>
</dbReference>
<name>A0A645EFX0_9ZZZZ</name>
<dbReference type="PANTHER" id="PTHR43445:SF3">
    <property type="entry name" value="UDP-N-ACETYLMURAMATE--L-ALANINE LIGASE"/>
    <property type="match status" value="1"/>
</dbReference>
<proteinExistence type="predicted"/>
<dbReference type="InterPro" id="IPR036615">
    <property type="entry name" value="Mur_ligase_C_dom_sf"/>
</dbReference>
<reference evidence="1" key="1">
    <citation type="submission" date="2019-08" db="EMBL/GenBank/DDBJ databases">
        <authorList>
            <person name="Kucharzyk K."/>
            <person name="Murdoch R.W."/>
            <person name="Higgins S."/>
            <person name="Loffler F."/>
        </authorList>
    </citation>
    <scope>NUCLEOTIDE SEQUENCE</scope>
</reference>
<accession>A0A645EFX0</accession>
<dbReference type="AlphaFoldDB" id="A0A645EFX0"/>
<dbReference type="SUPFAM" id="SSF53244">
    <property type="entry name" value="MurD-like peptide ligases, peptide-binding domain"/>
    <property type="match status" value="1"/>
</dbReference>
<comment type="caution">
    <text evidence="1">The sequence shown here is derived from an EMBL/GenBank/DDBJ whole genome shotgun (WGS) entry which is preliminary data.</text>
</comment>
<dbReference type="Gene3D" id="3.90.190.20">
    <property type="entry name" value="Mur ligase, C-terminal domain"/>
    <property type="match status" value="1"/>
</dbReference>
<sequence>MRNIFSGRKLTGIFQPHLFTRTRDFAADFAESLSALDELILLDIYPARELPIEGVTSKIIFDSVTIENKILIKKEELMQELEKREIDALITFGAGDIDRFIEPITEYLKRRYNV</sequence>
<dbReference type="PANTHER" id="PTHR43445">
    <property type="entry name" value="UDP-N-ACETYLMURAMATE--L-ALANINE LIGASE-RELATED"/>
    <property type="match status" value="1"/>
</dbReference>
<keyword evidence="1" id="KW-0436">Ligase</keyword>
<protein>
    <submittedName>
        <fullName evidence="1">UDP-N-acetylmuramate--L-alanine ligase</fullName>
        <ecNumber evidence="1">6.3.2.8</ecNumber>
    </submittedName>
</protein>
<evidence type="ECO:0000313" key="1">
    <source>
        <dbReference type="EMBL" id="MPN00647.1"/>
    </source>
</evidence>
<organism evidence="1">
    <name type="scientific">bioreactor metagenome</name>
    <dbReference type="NCBI Taxonomy" id="1076179"/>
    <lineage>
        <taxon>unclassified sequences</taxon>
        <taxon>metagenomes</taxon>
        <taxon>ecological metagenomes</taxon>
    </lineage>
</organism>
<dbReference type="InterPro" id="IPR050061">
    <property type="entry name" value="MurCDEF_pg_biosynth"/>
</dbReference>